<feature type="signal peptide" evidence="2">
    <location>
        <begin position="1"/>
        <end position="17"/>
    </location>
</feature>
<accession>A0ABT6MM35</accession>
<name>A0ABT6MM35_9GAMM</name>
<comment type="caution">
    <text evidence="3">The sequence shown here is derived from an EMBL/GenBank/DDBJ whole genome shotgun (WGS) entry which is preliminary data.</text>
</comment>
<gene>
    <name evidence="3" type="ORF">QF205_00970</name>
</gene>
<evidence type="ECO:0000256" key="2">
    <source>
        <dbReference type="SAM" id="SignalP"/>
    </source>
</evidence>
<proteinExistence type="predicted"/>
<reference evidence="3" key="1">
    <citation type="journal article" date="2007" name="Int. J. Syst. Evol. Microbiol.">
        <title>Luteimonas composti sp. nov., a moderately thermophilic bacterium isolated from food waste.</title>
        <authorList>
            <person name="Young C.C."/>
            <person name="Kampfer P."/>
            <person name="Chen W.M."/>
            <person name="Yen W.S."/>
            <person name="Arun A.B."/>
            <person name="Lai W.A."/>
            <person name="Shen F.T."/>
            <person name="Rekha P.D."/>
            <person name="Lin K.Y."/>
            <person name="Chou J.H."/>
        </authorList>
    </citation>
    <scope>NUCLEOTIDE SEQUENCE</scope>
    <source>
        <strain evidence="3">CC-YY355</strain>
    </source>
</reference>
<feature type="compositionally biased region" description="Low complexity" evidence="1">
    <location>
        <begin position="221"/>
        <end position="239"/>
    </location>
</feature>
<evidence type="ECO:0000313" key="4">
    <source>
        <dbReference type="Proteomes" id="UP001160550"/>
    </source>
</evidence>
<feature type="region of interest" description="Disordered" evidence="1">
    <location>
        <begin position="207"/>
        <end position="239"/>
    </location>
</feature>
<protein>
    <recommendedName>
        <fullName evidence="5">DUF2884 family protein</fullName>
    </recommendedName>
</protein>
<keyword evidence="2" id="KW-0732">Signal</keyword>
<evidence type="ECO:0000313" key="3">
    <source>
        <dbReference type="EMBL" id="MDH7451652.1"/>
    </source>
</evidence>
<dbReference type="PROSITE" id="PS51257">
    <property type="entry name" value="PROKAR_LIPOPROTEIN"/>
    <property type="match status" value="1"/>
</dbReference>
<evidence type="ECO:0000256" key="1">
    <source>
        <dbReference type="SAM" id="MobiDB-lite"/>
    </source>
</evidence>
<keyword evidence="4" id="KW-1185">Reference proteome</keyword>
<evidence type="ECO:0008006" key="5">
    <source>
        <dbReference type="Google" id="ProtNLM"/>
    </source>
</evidence>
<organism evidence="3 4">
    <name type="scientific">Luteimonas composti</name>
    <dbReference type="NCBI Taxonomy" id="398257"/>
    <lineage>
        <taxon>Bacteria</taxon>
        <taxon>Pseudomonadati</taxon>
        <taxon>Pseudomonadota</taxon>
        <taxon>Gammaproteobacteria</taxon>
        <taxon>Lysobacterales</taxon>
        <taxon>Lysobacteraceae</taxon>
        <taxon>Luteimonas</taxon>
    </lineage>
</organism>
<sequence>MKSLATIALLACLPLLGACQRDDAAASAPPAAEQADTRPAPQTALGRTVAAAMDKARQELHEGNLSLNGSTDIRINGKRVHRNADDLPKAEIAPDGQLIVAGNAVAMDAATRALAREYREGILAVAETGMDLGVQGADLGMRAAADAIGSLLRGDTEEMEKRVEAEAAALEASALRLCDHLPALLAAQDALAAAVPEFAPYARMETSDIEDCRDASEHGSAPADASAAAEADAAAARAD</sequence>
<reference evidence="3" key="2">
    <citation type="submission" date="2023-04" db="EMBL/GenBank/DDBJ databases">
        <authorList>
            <person name="Sun J.-Q."/>
        </authorList>
    </citation>
    <scope>NUCLEOTIDE SEQUENCE</scope>
    <source>
        <strain evidence="3">CC-YY355</strain>
    </source>
</reference>
<feature type="chain" id="PRO_5047373544" description="DUF2884 family protein" evidence="2">
    <location>
        <begin position="18"/>
        <end position="239"/>
    </location>
</feature>
<dbReference type="Proteomes" id="UP001160550">
    <property type="component" value="Unassembled WGS sequence"/>
</dbReference>
<feature type="region of interest" description="Disordered" evidence="1">
    <location>
        <begin position="27"/>
        <end position="49"/>
    </location>
</feature>
<dbReference type="RefSeq" id="WP_280940854.1">
    <property type="nucleotide sequence ID" value="NZ_JARYGX010000003.1"/>
</dbReference>
<dbReference type="EMBL" id="JARYGX010000003">
    <property type="protein sequence ID" value="MDH7451652.1"/>
    <property type="molecule type" value="Genomic_DNA"/>
</dbReference>